<protein>
    <submittedName>
        <fullName evidence="1">AraC family transcriptional regulator</fullName>
    </submittedName>
</protein>
<keyword evidence="2" id="KW-1185">Reference proteome</keyword>
<sequence length="278" mass="32130">MEMFMQNLFKITKYSLDAGANHIFRTGYRYGVIFVLHGTCQFSGEIQQLCRPSDIIFLKPGQTKEILTLSQKSSCALLCIMIPEKSLTALSDATCDLAEKFRFAPYETAVIPGEMKSAMLLRNMVIKLDALKDEDIKLGTELYEKSLFTAFLALFLRTCIQSDQVHQSHQKKMLIIDDVFEYISQHLTEDLSLKRLEEEFFISGEHISREFKKSAGVTLHSYITRARIDLSKKYLLQGLSVRDVCQMCGFSSYNHFFKMFKQECGMTPMEYYRKTRKI</sequence>
<accession>A0AC61S136</accession>
<comment type="caution">
    <text evidence="1">The sequence shown here is derived from an EMBL/GenBank/DDBJ whole genome shotgun (WGS) entry which is preliminary data.</text>
</comment>
<organism evidence="1 2">
    <name type="scientific">Petralouisia muris</name>
    <dbReference type="NCBI Taxonomy" id="3032872"/>
    <lineage>
        <taxon>Bacteria</taxon>
        <taxon>Bacillati</taxon>
        <taxon>Bacillota</taxon>
        <taxon>Clostridia</taxon>
        <taxon>Lachnospirales</taxon>
        <taxon>Lachnospiraceae</taxon>
        <taxon>Petralouisia</taxon>
    </lineage>
</organism>
<dbReference type="EMBL" id="SRYA01000003">
    <property type="protein sequence ID" value="TGY97988.1"/>
    <property type="molecule type" value="Genomic_DNA"/>
</dbReference>
<evidence type="ECO:0000313" key="2">
    <source>
        <dbReference type="Proteomes" id="UP000304953"/>
    </source>
</evidence>
<gene>
    <name evidence="1" type="ORF">E5329_02380</name>
</gene>
<dbReference type="Proteomes" id="UP000304953">
    <property type="component" value="Unassembled WGS sequence"/>
</dbReference>
<evidence type="ECO:0000313" key="1">
    <source>
        <dbReference type="EMBL" id="TGY97988.1"/>
    </source>
</evidence>
<reference evidence="1" key="1">
    <citation type="submission" date="2019-04" db="EMBL/GenBank/DDBJ databases">
        <title>Microbes associate with the intestines of laboratory mice.</title>
        <authorList>
            <person name="Navarre W."/>
            <person name="Wong E."/>
            <person name="Huang K."/>
            <person name="Tropini C."/>
            <person name="Ng K."/>
            <person name="Yu B."/>
        </authorList>
    </citation>
    <scope>NUCLEOTIDE SEQUENCE</scope>
    <source>
        <strain evidence="1">NM01_1-7b</strain>
    </source>
</reference>
<name>A0AC61S136_9FIRM</name>
<proteinExistence type="predicted"/>